<name>A0ABV5X2Q2_9MICO</name>
<evidence type="ECO:0000256" key="1">
    <source>
        <dbReference type="SAM" id="MobiDB-lite"/>
    </source>
</evidence>
<dbReference type="GO" id="GO:0016787">
    <property type="term" value="F:hydrolase activity"/>
    <property type="evidence" value="ECO:0007669"/>
    <property type="project" value="UniProtKB-KW"/>
</dbReference>
<dbReference type="SUPFAM" id="SSF56784">
    <property type="entry name" value="HAD-like"/>
    <property type="match status" value="1"/>
</dbReference>
<evidence type="ECO:0000313" key="2">
    <source>
        <dbReference type="EMBL" id="MFB9776027.1"/>
    </source>
</evidence>
<dbReference type="Pfam" id="PF00702">
    <property type="entry name" value="Hydrolase"/>
    <property type="match status" value="1"/>
</dbReference>
<dbReference type="RefSeq" id="WP_376839647.1">
    <property type="nucleotide sequence ID" value="NZ_JBHMAU010000045.1"/>
</dbReference>
<dbReference type="EC" id="3.1.3.-" evidence="2"/>
<feature type="region of interest" description="Disordered" evidence="1">
    <location>
        <begin position="215"/>
        <end position="240"/>
    </location>
</feature>
<sequence length="240" mass="24911">MAASIIFDFDGTLAIGHGPVLAYADEAAAFAGTDFRSRVDAALADFDRGDRTYRDGYDVVGSLAAADGVDEGTLSGAYQRSRLKLGTAAAPVETIEDLAGFLAALAPHAELILATNAPEHGLHQVLDSWGVRERFDAVHVNVGKPLGLVDIARRARARGPVLAIGDIVEFDLAPAWAMGADTVLVGATAFDSAAPVTMRGSSLAEMRDGILSWAQSRSASDSSASSSAPLPSPTTESRLS</sequence>
<dbReference type="Proteomes" id="UP001589707">
    <property type="component" value="Unassembled WGS sequence"/>
</dbReference>
<proteinExistence type="predicted"/>
<keyword evidence="3" id="KW-1185">Reference proteome</keyword>
<feature type="compositionally biased region" description="Low complexity" evidence="1">
    <location>
        <begin position="215"/>
        <end position="229"/>
    </location>
</feature>
<organism evidence="2 3">
    <name type="scientific">Brevibacterium otitidis</name>
    <dbReference type="NCBI Taxonomy" id="53364"/>
    <lineage>
        <taxon>Bacteria</taxon>
        <taxon>Bacillati</taxon>
        <taxon>Actinomycetota</taxon>
        <taxon>Actinomycetes</taxon>
        <taxon>Micrococcales</taxon>
        <taxon>Brevibacteriaceae</taxon>
        <taxon>Brevibacterium</taxon>
    </lineage>
</organism>
<comment type="caution">
    <text evidence="2">The sequence shown here is derived from an EMBL/GenBank/DDBJ whole genome shotgun (WGS) entry which is preliminary data.</text>
</comment>
<dbReference type="Gene3D" id="3.40.50.1000">
    <property type="entry name" value="HAD superfamily/HAD-like"/>
    <property type="match status" value="1"/>
</dbReference>
<reference evidence="2 3" key="1">
    <citation type="submission" date="2024-09" db="EMBL/GenBank/DDBJ databases">
        <authorList>
            <person name="Sun Q."/>
            <person name="Mori K."/>
        </authorList>
    </citation>
    <scope>NUCLEOTIDE SEQUENCE [LARGE SCALE GENOMIC DNA]</scope>
    <source>
        <strain evidence="2 3">JCM 11683</strain>
    </source>
</reference>
<dbReference type="EMBL" id="JBHMAU010000045">
    <property type="protein sequence ID" value="MFB9776027.1"/>
    <property type="molecule type" value="Genomic_DNA"/>
</dbReference>
<dbReference type="InterPro" id="IPR036412">
    <property type="entry name" value="HAD-like_sf"/>
</dbReference>
<accession>A0ABV5X2Q2</accession>
<dbReference type="InterPro" id="IPR023214">
    <property type="entry name" value="HAD_sf"/>
</dbReference>
<keyword evidence="2" id="KW-0378">Hydrolase</keyword>
<protein>
    <submittedName>
        <fullName evidence="2">HAD family hydrolase</fullName>
        <ecNumber evidence="2">3.1.3.-</ecNumber>
    </submittedName>
</protein>
<gene>
    <name evidence="2" type="ORF">ACFFN1_06375</name>
</gene>
<evidence type="ECO:0000313" key="3">
    <source>
        <dbReference type="Proteomes" id="UP001589707"/>
    </source>
</evidence>